<proteinExistence type="predicted"/>
<dbReference type="PANTHER" id="PTHR13593:SF51">
    <property type="entry name" value="F21F23.12 PROTEIN"/>
    <property type="match status" value="1"/>
</dbReference>
<protein>
    <submittedName>
        <fullName evidence="1">PI-PLC X domain-containing protein</fullName>
    </submittedName>
</protein>
<name>A0A2R6RG03_ACTCC</name>
<dbReference type="Gene3D" id="3.20.20.190">
    <property type="entry name" value="Phosphatidylinositol (PI) phosphodiesterase"/>
    <property type="match status" value="1"/>
</dbReference>
<dbReference type="InParanoid" id="A0A2R6RG03"/>
<dbReference type="Proteomes" id="UP000241394">
    <property type="component" value="Chromosome LG6"/>
</dbReference>
<comment type="caution">
    <text evidence="1">The sequence shown here is derived from an EMBL/GenBank/DDBJ whole genome shotgun (WGS) entry which is preliminary data.</text>
</comment>
<reference evidence="1 2" key="1">
    <citation type="submission" date="2017-07" db="EMBL/GenBank/DDBJ databases">
        <title>An improved, manually edited Actinidia chinensis var. chinensis (kiwifruit) genome highlights the challenges associated with draft genomes and gene prediction in plants.</title>
        <authorList>
            <person name="Pilkington S."/>
            <person name="Crowhurst R."/>
            <person name="Hilario E."/>
            <person name="Nardozza S."/>
            <person name="Fraser L."/>
            <person name="Peng Y."/>
            <person name="Gunaseelan K."/>
            <person name="Simpson R."/>
            <person name="Tahir J."/>
            <person name="Deroles S."/>
            <person name="Templeton K."/>
            <person name="Luo Z."/>
            <person name="Davy M."/>
            <person name="Cheng C."/>
            <person name="Mcneilage M."/>
            <person name="Scaglione D."/>
            <person name="Liu Y."/>
            <person name="Zhang Q."/>
            <person name="Datson P."/>
            <person name="De Silva N."/>
            <person name="Gardiner S."/>
            <person name="Bassett H."/>
            <person name="Chagne D."/>
            <person name="Mccallum J."/>
            <person name="Dzierzon H."/>
            <person name="Deng C."/>
            <person name="Wang Y.-Y."/>
            <person name="Barron N."/>
            <person name="Manako K."/>
            <person name="Bowen J."/>
            <person name="Foster T."/>
            <person name="Erridge Z."/>
            <person name="Tiffin H."/>
            <person name="Waite C."/>
            <person name="Davies K."/>
            <person name="Grierson E."/>
            <person name="Laing W."/>
            <person name="Kirk R."/>
            <person name="Chen X."/>
            <person name="Wood M."/>
            <person name="Montefiori M."/>
            <person name="Brummell D."/>
            <person name="Schwinn K."/>
            <person name="Catanach A."/>
            <person name="Fullerton C."/>
            <person name="Li D."/>
            <person name="Meiyalaghan S."/>
            <person name="Nieuwenhuizen N."/>
            <person name="Read N."/>
            <person name="Prakash R."/>
            <person name="Hunter D."/>
            <person name="Zhang H."/>
            <person name="Mckenzie M."/>
            <person name="Knabel M."/>
            <person name="Harris A."/>
            <person name="Allan A."/>
            <person name="Chen A."/>
            <person name="Janssen B."/>
            <person name="Plunkett B."/>
            <person name="Dwamena C."/>
            <person name="Voogd C."/>
            <person name="Leif D."/>
            <person name="Lafferty D."/>
            <person name="Souleyre E."/>
            <person name="Varkonyi-Gasic E."/>
            <person name="Gambi F."/>
            <person name="Hanley J."/>
            <person name="Yao J.-L."/>
            <person name="Cheung J."/>
            <person name="David K."/>
            <person name="Warren B."/>
            <person name="Marsh K."/>
            <person name="Snowden K."/>
            <person name="Lin-Wang K."/>
            <person name="Brian L."/>
            <person name="Martinez-Sanchez M."/>
            <person name="Wang M."/>
            <person name="Ileperuma N."/>
            <person name="Macnee N."/>
            <person name="Campin R."/>
            <person name="Mcatee P."/>
            <person name="Drummond R."/>
            <person name="Espley R."/>
            <person name="Ireland H."/>
            <person name="Wu R."/>
            <person name="Atkinson R."/>
            <person name="Karunairetnam S."/>
            <person name="Bulley S."/>
            <person name="Chunkath S."/>
            <person name="Hanley Z."/>
            <person name="Storey R."/>
            <person name="Thrimawithana A."/>
            <person name="Thomson S."/>
            <person name="David C."/>
            <person name="Testolin R."/>
        </authorList>
    </citation>
    <scope>NUCLEOTIDE SEQUENCE [LARGE SCALE GENOMIC DNA]</scope>
    <source>
        <strain evidence="2">cv. Red5</strain>
        <tissue evidence="1">Young leaf</tissue>
    </source>
</reference>
<dbReference type="SUPFAM" id="SSF51695">
    <property type="entry name" value="PLC-like phosphodiesterases"/>
    <property type="match status" value="1"/>
</dbReference>
<dbReference type="GO" id="GO:0006629">
    <property type="term" value="P:lipid metabolic process"/>
    <property type="evidence" value="ECO:0007669"/>
    <property type="project" value="InterPro"/>
</dbReference>
<reference evidence="2" key="2">
    <citation type="journal article" date="2018" name="BMC Genomics">
        <title>A manually annotated Actinidia chinensis var. chinensis (kiwifruit) genome highlights the challenges associated with draft genomes and gene prediction in plants.</title>
        <authorList>
            <person name="Pilkington S.M."/>
            <person name="Crowhurst R."/>
            <person name="Hilario E."/>
            <person name="Nardozza S."/>
            <person name="Fraser L."/>
            <person name="Peng Y."/>
            <person name="Gunaseelan K."/>
            <person name="Simpson R."/>
            <person name="Tahir J."/>
            <person name="Deroles S.C."/>
            <person name="Templeton K."/>
            <person name="Luo Z."/>
            <person name="Davy M."/>
            <person name="Cheng C."/>
            <person name="McNeilage M."/>
            <person name="Scaglione D."/>
            <person name="Liu Y."/>
            <person name="Zhang Q."/>
            <person name="Datson P."/>
            <person name="De Silva N."/>
            <person name="Gardiner S.E."/>
            <person name="Bassett H."/>
            <person name="Chagne D."/>
            <person name="McCallum J."/>
            <person name="Dzierzon H."/>
            <person name="Deng C."/>
            <person name="Wang Y.Y."/>
            <person name="Barron L."/>
            <person name="Manako K."/>
            <person name="Bowen J."/>
            <person name="Foster T.M."/>
            <person name="Erridge Z.A."/>
            <person name="Tiffin H."/>
            <person name="Waite C.N."/>
            <person name="Davies K.M."/>
            <person name="Grierson E.P."/>
            <person name="Laing W.A."/>
            <person name="Kirk R."/>
            <person name="Chen X."/>
            <person name="Wood M."/>
            <person name="Montefiori M."/>
            <person name="Brummell D.A."/>
            <person name="Schwinn K.E."/>
            <person name="Catanach A."/>
            <person name="Fullerton C."/>
            <person name="Li D."/>
            <person name="Meiyalaghan S."/>
            <person name="Nieuwenhuizen N."/>
            <person name="Read N."/>
            <person name="Prakash R."/>
            <person name="Hunter D."/>
            <person name="Zhang H."/>
            <person name="McKenzie M."/>
            <person name="Knabel M."/>
            <person name="Harris A."/>
            <person name="Allan A.C."/>
            <person name="Gleave A."/>
            <person name="Chen A."/>
            <person name="Janssen B.J."/>
            <person name="Plunkett B."/>
            <person name="Ampomah-Dwamena C."/>
            <person name="Voogd C."/>
            <person name="Leif D."/>
            <person name="Lafferty D."/>
            <person name="Souleyre E.J.F."/>
            <person name="Varkonyi-Gasic E."/>
            <person name="Gambi F."/>
            <person name="Hanley J."/>
            <person name="Yao J.L."/>
            <person name="Cheung J."/>
            <person name="David K.M."/>
            <person name="Warren B."/>
            <person name="Marsh K."/>
            <person name="Snowden K.C."/>
            <person name="Lin-Wang K."/>
            <person name="Brian L."/>
            <person name="Martinez-Sanchez M."/>
            <person name="Wang M."/>
            <person name="Ileperuma N."/>
            <person name="Macnee N."/>
            <person name="Campin R."/>
            <person name="McAtee P."/>
            <person name="Drummond R.S.M."/>
            <person name="Espley R.V."/>
            <person name="Ireland H.S."/>
            <person name="Wu R."/>
            <person name="Atkinson R.G."/>
            <person name="Karunairetnam S."/>
            <person name="Bulley S."/>
            <person name="Chunkath S."/>
            <person name="Hanley Z."/>
            <person name="Storey R."/>
            <person name="Thrimawithana A.H."/>
            <person name="Thomson S."/>
            <person name="David C."/>
            <person name="Testolin R."/>
            <person name="Huang H."/>
            <person name="Hellens R.P."/>
            <person name="Schaffer R.J."/>
        </authorList>
    </citation>
    <scope>NUCLEOTIDE SEQUENCE [LARGE SCALE GENOMIC DNA]</scope>
    <source>
        <strain evidence="2">cv. Red5</strain>
    </source>
</reference>
<organism evidence="1 2">
    <name type="scientific">Actinidia chinensis var. chinensis</name>
    <name type="common">Chinese soft-hair kiwi</name>
    <dbReference type="NCBI Taxonomy" id="1590841"/>
    <lineage>
        <taxon>Eukaryota</taxon>
        <taxon>Viridiplantae</taxon>
        <taxon>Streptophyta</taxon>
        <taxon>Embryophyta</taxon>
        <taxon>Tracheophyta</taxon>
        <taxon>Spermatophyta</taxon>
        <taxon>Magnoliopsida</taxon>
        <taxon>eudicotyledons</taxon>
        <taxon>Gunneridae</taxon>
        <taxon>Pentapetalae</taxon>
        <taxon>asterids</taxon>
        <taxon>Ericales</taxon>
        <taxon>Actinidiaceae</taxon>
        <taxon>Actinidia</taxon>
    </lineage>
</organism>
<dbReference type="OMA" id="CFDCQPE"/>
<dbReference type="Pfam" id="PF26178">
    <property type="entry name" value="PI-PLC_cat"/>
    <property type="match status" value="1"/>
</dbReference>
<dbReference type="GO" id="GO:0008081">
    <property type="term" value="F:phosphoric diester hydrolase activity"/>
    <property type="evidence" value="ECO:0007669"/>
    <property type="project" value="InterPro"/>
</dbReference>
<evidence type="ECO:0000313" key="1">
    <source>
        <dbReference type="EMBL" id="PSS28953.1"/>
    </source>
</evidence>
<accession>A0A2R6RG03</accession>
<dbReference type="OrthoDB" id="7984201at2759"/>
<dbReference type="STRING" id="1590841.A0A2R6RG03"/>
<dbReference type="Gramene" id="PSS28953">
    <property type="protein sequence ID" value="PSS28953"/>
    <property type="gene ID" value="CEY00_Acc06413"/>
</dbReference>
<gene>
    <name evidence="1" type="ORF">CEY00_Acc06413</name>
</gene>
<dbReference type="PANTHER" id="PTHR13593">
    <property type="match status" value="1"/>
</dbReference>
<dbReference type="InterPro" id="IPR017946">
    <property type="entry name" value="PLC-like_Pdiesterase_TIM-brl"/>
</dbReference>
<keyword evidence="2" id="KW-1185">Reference proteome</keyword>
<dbReference type="EMBL" id="NKQK01000006">
    <property type="protein sequence ID" value="PSS28953.1"/>
    <property type="molecule type" value="Genomic_DNA"/>
</dbReference>
<dbReference type="AlphaFoldDB" id="A0A2R6RG03"/>
<dbReference type="InterPro" id="IPR051057">
    <property type="entry name" value="PI-PLC_domain"/>
</dbReference>
<evidence type="ECO:0000313" key="2">
    <source>
        <dbReference type="Proteomes" id="UP000241394"/>
    </source>
</evidence>
<sequence>MLDTYDFKDDVWLCHSFRGKCTRFTAFEPAIDTFKEIRAFLSENPSEIVTMIIEDHVKAPNGLTKVFDASGLRKYWFPMSQMPQNGRDWPLVRDMVAKNQRLIVFTSDESKQNSERIAYQWNYIVESQYGDGGIDFRSCHKREESAPLHDKSKSLVLINYFDSVPTKKLSCENNSEDLIDMLHTCYKAAGNRWANFVAVDYYKRSDGGGSFQAIDTLNGKLLCGCNDVHACVHGLSCAS</sequence>